<comment type="subcellular location">
    <subcellularLocation>
        <location evidence="1">Endomembrane system</location>
        <topology evidence="1">Multi-pass membrane protein</topology>
    </subcellularLocation>
</comment>
<dbReference type="GeneID" id="31363250"/>
<feature type="compositionally biased region" description="Basic and acidic residues" evidence="6">
    <location>
        <begin position="22"/>
        <end position="35"/>
    </location>
</feature>
<evidence type="ECO:0000256" key="7">
    <source>
        <dbReference type="SAM" id="Phobius"/>
    </source>
</evidence>
<dbReference type="GO" id="GO:0030026">
    <property type="term" value="P:intracellular manganese ion homeostasis"/>
    <property type="evidence" value="ECO:0007669"/>
    <property type="project" value="InterPro"/>
</dbReference>
<dbReference type="InParanoid" id="D3BGW7"/>
<feature type="transmembrane region" description="Helical" evidence="7">
    <location>
        <begin position="210"/>
        <end position="232"/>
    </location>
</feature>
<dbReference type="Proteomes" id="UP000001396">
    <property type="component" value="Unassembled WGS sequence"/>
</dbReference>
<comment type="caution">
    <text evidence="8">The sequence shown here is derived from an EMBL/GenBank/DDBJ whole genome shotgun (WGS) entry which is preliminary data.</text>
</comment>
<evidence type="ECO:0000256" key="4">
    <source>
        <dbReference type="ARBA" id="ARBA00022989"/>
    </source>
</evidence>
<reference evidence="8 9" key="1">
    <citation type="journal article" date="2011" name="Genome Res.">
        <title>Phylogeny-wide analysis of social amoeba genomes highlights ancient origins for complex intercellular communication.</title>
        <authorList>
            <person name="Heidel A.J."/>
            <person name="Lawal H.M."/>
            <person name="Felder M."/>
            <person name="Schilde C."/>
            <person name="Helps N.R."/>
            <person name="Tunggal B."/>
            <person name="Rivero F."/>
            <person name="John U."/>
            <person name="Schleicher M."/>
            <person name="Eichinger L."/>
            <person name="Platzer M."/>
            <person name="Noegel A.A."/>
            <person name="Schaap P."/>
            <person name="Gloeckner G."/>
        </authorList>
    </citation>
    <scope>NUCLEOTIDE SEQUENCE [LARGE SCALE GENOMIC DNA]</scope>
    <source>
        <strain evidence="9">ATCC 26659 / Pp 5 / PN500</strain>
    </source>
</reference>
<feature type="compositionally biased region" description="Polar residues" evidence="6">
    <location>
        <begin position="1"/>
        <end position="21"/>
    </location>
</feature>
<keyword evidence="5 7" id="KW-0472">Membrane</keyword>
<dbReference type="Pfam" id="PF01988">
    <property type="entry name" value="VIT1"/>
    <property type="match status" value="1"/>
</dbReference>
<evidence type="ECO:0000256" key="5">
    <source>
        <dbReference type="ARBA" id="ARBA00023136"/>
    </source>
</evidence>
<evidence type="ECO:0000256" key="1">
    <source>
        <dbReference type="ARBA" id="ARBA00004127"/>
    </source>
</evidence>
<feature type="transmembrane region" description="Helical" evidence="7">
    <location>
        <begin position="177"/>
        <end position="198"/>
    </location>
</feature>
<dbReference type="GO" id="GO:0005384">
    <property type="term" value="F:manganese ion transmembrane transporter activity"/>
    <property type="evidence" value="ECO:0007669"/>
    <property type="project" value="InterPro"/>
</dbReference>
<dbReference type="AlphaFoldDB" id="D3BGW7"/>
<keyword evidence="9" id="KW-1185">Reference proteome</keyword>
<proteinExistence type="inferred from homology"/>
<dbReference type="InterPro" id="IPR008217">
    <property type="entry name" value="Ccc1_fam"/>
</dbReference>
<feature type="region of interest" description="Disordered" evidence="6">
    <location>
        <begin position="1"/>
        <end position="35"/>
    </location>
</feature>
<accession>D3BGW7</accession>
<keyword evidence="4 7" id="KW-1133">Transmembrane helix</keyword>
<organism evidence="8 9">
    <name type="scientific">Heterostelium pallidum (strain ATCC 26659 / Pp 5 / PN500)</name>
    <name type="common">Cellular slime mold</name>
    <name type="synonym">Polysphondylium pallidum</name>
    <dbReference type="NCBI Taxonomy" id="670386"/>
    <lineage>
        <taxon>Eukaryota</taxon>
        <taxon>Amoebozoa</taxon>
        <taxon>Evosea</taxon>
        <taxon>Eumycetozoa</taxon>
        <taxon>Dictyostelia</taxon>
        <taxon>Acytosteliales</taxon>
        <taxon>Acytosteliaceae</taxon>
        <taxon>Heterostelium</taxon>
    </lineage>
</organism>
<dbReference type="FunCoup" id="D3BGW7">
    <property type="interactions" value="39"/>
</dbReference>
<evidence type="ECO:0000256" key="3">
    <source>
        <dbReference type="ARBA" id="ARBA00022692"/>
    </source>
</evidence>
<keyword evidence="3 7" id="KW-0812">Transmembrane</keyword>
<protein>
    <submittedName>
        <fullName evidence="8">Uncharacterized protein</fullName>
    </submittedName>
</protein>
<evidence type="ECO:0000313" key="8">
    <source>
        <dbReference type="EMBL" id="EFA79351.1"/>
    </source>
</evidence>
<dbReference type="PANTHER" id="PTHR31851">
    <property type="entry name" value="FE(2+)/MN(2+) TRANSPORTER PCL1"/>
    <property type="match status" value="1"/>
</dbReference>
<name>D3BGW7_HETP5</name>
<dbReference type="GO" id="GO:0012505">
    <property type="term" value="C:endomembrane system"/>
    <property type="evidence" value="ECO:0007669"/>
    <property type="project" value="UniProtKB-SubCell"/>
</dbReference>
<gene>
    <name evidence="8" type="ORF">PPL_07769</name>
</gene>
<dbReference type="RefSeq" id="XP_020431472.1">
    <property type="nucleotide sequence ID" value="XM_020578603.1"/>
</dbReference>
<dbReference type="EMBL" id="ADBJ01000035">
    <property type="protein sequence ID" value="EFA79351.1"/>
    <property type="molecule type" value="Genomic_DNA"/>
</dbReference>
<feature type="transmembrane region" description="Helical" evidence="7">
    <location>
        <begin position="238"/>
        <end position="262"/>
    </location>
</feature>
<evidence type="ECO:0000256" key="2">
    <source>
        <dbReference type="ARBA" id="ARBA00007049"/>
    </source>
</evidence>
<comment type="similarity">
    <text evidence="2">Belongs to the CCC1 family.</text>
</comment>
<evidence type="ECO:0000313" key="9">
    <source>
        <dbReference type="Proteomes" id="UP000001396"/>
    </source>
</evidence>
<dbReference type="CDD" id="cd02434">
    <property type="entry name" value="Nodulin-21_like_3"/>
    <property type="match status" value="1"/>
</dbReference>
<sequence length="267" mass="28989">MTSRIQKAQEAYNNQDTNSSRLIHDEEDRKEQHKEEAGEVVKSIVFGGLDGIMTTFAIVAAAAGAGLTRGVILIIGFANLLGDAFGMAFGDYVSERAEEDHLLKQSKLLEKKIDTEPEIEKARLKDVYISKGFEDADAARIVELLFPYKSTVMSIMMMEEHGSAPDEEGSSGAIKSAVVTFASFMVCGGIPLLAFVFAGNYREASGFDPIFIISIALFGITLFLLGCVKGYISNKNWLLSGLIMTLNGTITTLAAFFIGYGIELKAK</sequence>
<dbReference type="OMA" id="QMCCVGG"/>
<dbReference type="STRING" id="670386.D3BGW7"/>
<evidence type="ECO:0000256" key="6">
    <source>
        <dbReference type="SAM" id="MobiDB-lite"/>
    </source>
</evidence>